<dbReference type="PANTHER" id="PTHR48070:SF6">
    <property type="entry name" value="ESTERASE OVCA2"/>
    <property type="match status" value="1"/>
</dbReference>
<feature type="domain" description="Serine hydrolase" evidence="2">
    <location>
        <begin position="2"/>
        <end position="261"/>
    </location>
</feature>
<dbReference type="GO" id="GO:0016787">
    <property type="term" value="F:hydrolase activity"/>
    <property type="evidence" value="ECO:0007669"/>
    <property type="project" value="UniProtKB-KW"/>
</dbReference>
<dbReference type="GO" id="GO:0005634">
    <property type="term" value="C:nucleus"/>
    <property type="evidence" value="ECO:0007669"/>
    <property type="project" value="TreeGrafter"/>
</dbReference>
<dbReference type="EMBL" id="JAJTJA010000011">
    <property type="protein sequence ID" value="KAH8692260.1"/>
    <property type="molecule type" value="Genomic_DNA"/>
</dbReference>
<dbReference type="PANTHER" id="PTHR48070">
    <property type="entry name" value="ESTERASE OVCA2"/>
    <property type="match status" value="1"/>
</dbReference>
<dbReference type="GO" id="GO:0005737">
    <property type="term" value="C:cytoplasm"/>
    <property type="evidence" value="ECO:0007669"/>
    <property type="project" value="TreeGrafter"/>
</dbReference>
<dbReference type="InterPro" id="IPR050593">
    <property type="entry name" value="LovG"/>
</dbReference>
<comment type="caution">
    <text evidence="3">The sequence shown here is derived from an EMBL/GenBank/DDBJ whole genome shotgun (WGS) entry which is preliminary data.</text>
</comment>
<dbReference type="InterPro" id="IPR005645">
    <property type="entry name" value="FSH-like_dom"/>
</dbReference>
<proteinExistence type="predicted"/>
<keyword evidence="4" id="KW-1185">Reference proteome</keyword>
<dbReference type="InterPro" id="IPR029058">
    <property type="entry name" value="AB_hydrolase_fold"/>
</dbReference>
<evidence type="ECO:0000313" key="4">
    <source>
        <dbReference type="Proteomes" id="UP001201262"/>
    </source>
</evidence>
<gene>
    <name evidence="3" type="ORF">BGW36DRAFT_431480</name>
</gene>
<dbReference type="SUPFAM" id="SSF53474">
    <property type="entry name" value="alpha/beta-Hydrolases"/>
    <property type="match status" value="1"/>
</dbReference>
<dbReference type="GO" id="GO:0019748">
    <property type="term" value="P:secondary metabolic process"/>
    <property type="evidence" value="ECO:0007669"/>
    <property type="project" value="TreeGrafter"/>
</dbReference>
<organism evidence="3 4">
    <name type="scientific">Talaromyces proteolyticus</name>
    <dbReference type="NCBI Taxonomy" id="1131652"/>
    <lineage>
        <taxon>Eukaryota</taxon>
        <taxon>Fungi</taxon>
        <taxon>Dikarya</taxon>
        <taxon>Ascomycota</taxon>
        <taxon>Pezizomycotina</taxon>
        <taxon>Eurotiomycetes</taxon>
        <taxon>Eurotiomycetidae</taxon>
        <taxon>Eurotiales</taxon>
        <taxon>Trichocomaceae</taxon>
        <taxon>Talaromyces</taxon>
        <taxon>Talaromyces sect. Bacilispori</taxon>
    </lineage>
</organism>
<accession>A0AAD4PUJ3</accession>
<sequence>MLRILCIHGGGSSSEIFESQTTALRSLLPNSWEWVFHDAELECAPLPSIKNLYPGPYFTFFLVPSVSRMNELHEWFLNLIEEEGPFDGLMGFSMGGYVPLSLMLKRQKHYPLMPPLFRFMVFWGGNLPWSADQEEGIEVTDWILAHRLVPPDIEDIRSFNAWAAEHPDDRPDPDDPTGINPALHPLIPGWLAGKVFDRRNYYTRVYHPDVTQTRLQIPTLHVLGKADEVYGGSKRMAELCNAKTRVVYEHKGGHDVPRDRTDILRIKELFEKTVARSQQLA</sequence>
<dbReference type="Proteomes" id="UP001201262">
    <property type="component" value="Unassembled WGS sequence"/>
</dbReference>
<dbReference type="Pfam" id="PF03959">
    <property type="entry name" value="FSH1"/>
    <property type="match status" value="1"/>
</dbReference>
<reference evidence="3" key="1">
    <citation type="submission" date="2021-12" db="EMBL/GenBank/DDBJ databases">
        <title>Convergent genome expansion in fungi linked to evolution of root-endophyte symbiosis.</title>
        <authorList>
            <consortium name="DOE Joint Genome Institute"/>
            <person name="Ke Y.-H."/>
            <person name="Bonito G."/>
            <person name="Liao H.-L."/>
            <person name="Looney B."/>
            <person name="Rojas-Flechas A."/>
            <person name="Nash J."/>
            <person name="Hameed K."/>
            <person name="Schadt C."/>
            <person name="Martin F."/>
            <person name="Crous P.W."/>
            <person name="Miettinen O."/>
            <person name="Magnuson J.K."/>
            <person name="Labbe J."/>
            <person name="Jacobson D."/>
            <person name="Doktycz M.J."/>
            <person name="Veneault-Fourrey C."/>
            <person name="Kuo A."/>
            <person name="Mondo S."/>
            <person name="Calhoun S."/>
            <person name="Riley R."/>
            <person name="Ohm R."/>
            <person name="LaButti K."/>
            <person name="Andreopoulos B."/>
            <person name="Pangilinan J."/>
            <person name="Nolan M."/>
            <person name="Tritt A."/>
            <person name="Clum A."/>
            <person name="Lipzen A."/>
            <person name="Daum C."/>
            <person name="Barry K."/>
            <person name="Grigoriev I.V."/>
            <person name="Vilgalys R."/>
        </authorList>
    </citation>
    <scope>NUCLEOTIDE SEQUENCE</scope>
    <source>
        <strain evidence="3">PMI_201</strain>
    </source>
</reference>
<dbReference type="Gene3D" id="3.40.50.1820">
    <property type="entry name" value="alpha/beta hydrolase"/>
    <property type="match status" value="1"/>
</dbReference>
<protein>
    <submittedName>
        <fullName evidence="3">Serine hydrolase FSH</fullName>
    </submittedName>
</protein>
<dbReference type="AlphaFoldDB" id="A0AAD4PUJ3"/>
<dbReference type="RefSeq" id="XP_046068257.1">
    <property type="nucleotide sequence ID" value="XM_046220991.1"/>
</dbReference>
<name>A0AAD4PUJ3_9EURO</name>
<evidence type="ECO:0000256" key="1">
    <source>
        <dbReference type="ARBA" id="ARBA00022801"/>
    </source>
</evidence>
<dbReference type="GeneID" id="70251278"/>
<keyword evidence="1 3" id="KW-0378">Hydrolase</keyword>
<evidence type="ECO:0000259" key="2">
    <source>
        <dbReference type="Pfam" id="PF03959"/>
    </source>
</evidence>
<evidence type="ECO:0000313" key="3">
    <source>
        <dbReference type="EMBL" id="KAH8692260.1"/>
    </source>
</evidence>